<feature type="transmembrane region" description="Helical" evidence="11">
    <location>
        <begin position="122"/>
        <end position="144"/>
    </location>
</feature>
<dbReference type="InterPro" id="IPR000073">
    <property type="entry name" value="AB_hydrolase_1"/>
</dbReference>
<feature type="transmembrane region" description="Helical" evidence="11">
    <location>
        <begin position="67"/>
        <end position="86"/>
    </location>
</feature>
<feature type="transmembrane region" description="Helical" evidence="11">
    <location>
        <begin position="205"/>
        <end position="224"/>
    </location>
</feature>
<gene>
    <name evidence="13" type="ORF">BC793_1365</name>
</gene>
<evidence type="ECO:0000256" key="9">
    <source>
        <dbReference type="ARBA" id="ARBA00029605"/>
    </source>
</evidence>
<evidence type="ECO:0000256" key="3">
    <source>
        <dbReference type="ARBA" id="ARBA00010088"/>
    </source>
</evidence>
<proteinExistence type="inferred from homology"/>
<keyword evidence="8" id="KW-0378">Hydrolase</keyword>
<feature type="domain" description="AB hydrolase-1" evidence="12">
    <location>
        <begin position="269"/>
        <end position="539"/>
    </location>
</feature>
<keyword evidence="11" id="KW-1133">Transmembrane helix</keyword>
<dbReference type="EC" id="3.4.11.5" evidence="4"/>
<dbReference type="Gene3D" id="3.40.50.1820">
    <property type="entry name" value="alpha/beta hydrolase"/>
    <property type="match status" value="1"/>
</dbReference>
<dbReference type="Proteomes" id="UP000245697">
    <property type="component" value="Unassembled WGS sequence"/>
</dbReference>
<dbReference type="PANTHER" id="PTHR43722">
    <property type="entry name" value="PROLINE IMINOPEPTIDASE"/>
    <property type="match status" value="1"/>
</dbReference>
<evidence type="ECO:0000313" key="13">
    <source>
        <dbReference type="EMBL" id="PWK30783.1"/>
    </source>
</evidence>
<dbReference type="PRINTS" id="PR00793">
    <property type="entry name" value="PROAMNOPTASE"/>
</dbReference>
<feature type="compositionally biased region" description="Low complexity" evidence="10">
    <location>
        <begin position="26"/>
        <end position="37"/>
    </location>
</feature>
<keyword evidence="11" id="KW-0472">Membrane</keyword>
<keyword evidence="5" id="KW-0031">Aminopeptidase</keyword>
<comment type="similarity">
    <text evidence="3">Belongs to the peptidase S33 family.</text>
</comment>
<dbReference type="AlphaFoldDB" id="A0A316F361"/>
<feature type="transmembrane region" description="Helical" evidence="11">
    <location>
        <begin position="164"/>
        <end position="184"/>
    </location>
</feature>
<dbReference type="EMBL" id="QGGR01000036">
    <property type="protein sequence ID" value="PWK30783.1"/>
    <property type="molecule type" value="Genomic_DNA"/>
</dbReference>
<dbReference type="InterPro" id="IPR002410">
    <property type="entry name" value="Peptidase_S33"/>
</dbReference>
<feature type="transmembrane region" description="Helical" evidence="11">
    <location>
        <begin position="98"/>
        <end position="115"/>
    </location>
</feature>
<dbReference type="Pfam" id="PF00561">
    <property type="entry name" value="Abhydrolase_1"/>
    <property type="match status" value="1"/>
</dbReference>
<comment type="subcellular location">
    <subcellularLocation>
        <location evidence="2">Cytoplasm</location>
    </subcellularLocation>
</comment>
<evidence type="ECO:0000256" key="5">
    <source>
        <dbReference type="ARBA" id="ARBA00022438"/>
    </source>
</evidence>
<evidence type="ECO:0000256" key="10">
    <source>
        <dbReference type="SAM" id="MobiDB-lite"/>
    </source>
</evidence>
<dbReference type="SUPFAM" id="SSF53474">
    <property type="entry name" value="alpha/beta-Hydrolases"/>
    <property type="match status" value="1"/>
</dbReference>
<dbReference type="GO" id="GO:0005737">
    <property type="term" value="C:cytoplasm"/>
    <property type="evidence" value="ECO:0007669"/>
    <property type="project" value="UniProtKB-SubCell"/>
</dbReference>
<evidence type="ECO:0000256" key="11">
    <source>
        <dbReference type="SAM" id="Phobius"/>
    </source>
</evidence>
<dbReference type="InterPro" id="IPR005944">
    <property type="entry name" value="Pro_iminopeptidase"/>
</dbReference>
<dbReference type="InterPro" id="IPR029058">
    <property type="entry name" value="AB_hydrolase_fold"/>
</dbReference>
<keyword evidence="6" id="KW-0963">Cytoplasm</keyword>
<comment type="caution">
    <text evidence="13">The sequence shown here is derived from an EMBL/GenBank/DDBJ whole genome shotgun (WGS) entry which is preliminary data.</text>
</comment>
<reference evidence="13 14" key="1">
    <citation type="submission" date="2018-05" db="EMBL/GenBank/DDBJ databases">
        <title>Genomic Encyclopedia of Archaeal and Bacterial Type Strains, Phase II (KMG-II): from individual species to whole genera.</title>
        <authorList>
            <person name="Goeker M."/>
        </authorList>
    </citation>
    <scope>NUCLEOTIDE SEQUENCE [LARGE SCALE GENOMIC DNA]</scope>
    <source>
        <strain evidence="13 14">DSM 45184</strain>
    </source>
</reference>
<feature type="region of interest" description="Disordered" evidence="10">
    <location>
        <begin position="16"/>
        <end position="42"/>
    </location>
</feature>
<keyword evidence="14" id="KW-1185">Reference proteome</keyword>
<evidence type="ECO:0000256" key="8">
    <source>
        <dbReference type="ARBA" id="ARBA00022801"/>
    </source>
</evidence>
<evidence type="ECO:0000256" key="6">
    <source>
        <dbReference type="ARBA" id="ARBA00022490"/>
    </source>
</evidence>
<dbReference type="GO" id="GO:0006508">
    <property type="term" value="P:proteolysis"/>
    <property type="evidence" value="ECO:0007669"/>
    <property type="project" value="UniProtKB-KW"/>
</dbReference>
<dbReference type="PANTHER" id="PTHR43722:SF1">
    <property type="entry name" value="PROLINE IMINOPEPTIDASE"/>
    <property type="match status" value="1"/>
</dbReference>
<comment type="catalytic activity">
    <reaction evidence="1">
        <text>Release of N-terminal proline from a peptide.</text>
        <dbReference type="EC" id="3.4.11.5"/>
    </reaction>
</comment>
<keyword evidence="11" id="KW-0812">Transmembrane</keyword>
<accession>A0A316F361</accession>
<evidence type="ECO:0000256" key="4">
    <source>
        <dbReference type="ARBA" id="ARBA00012568"/>
    </source>
</evidence>
<evidence type="ECO:0000256" key="7">
    <source>
        <dbReference type="ARBA" id="ARBA00022670"/>
    </source>
</evidence>
<organism evidence="13 14">
    <name type="scientific">Actinoplanes xinjiangensis</name>
    <dbReference type="NCBI Taxonomy" id="512350"/>
    <lineage>
        <taxon>Bacteria</taxon>
        <taxon>Bacillati</taxon>
        <taxon>Actinomycetota</taxon>
        <taxon>Actinomycetes</taxon>
        <taxon>Micromonosporales</taxon>
        <taxon>Micromonosporaceae</taxon>
        <taxon>Actinoplanes</taxon>
    </lineage>
</organism>
<dbReference type="GO" id="GO:0004177">
    <property type="term" value="F:aminopeptidase activity"/>
    <property type="evidence" value="ECO:0007669"/>
    <property type="project" value="UniProtKB-KW"/>
</dbReference>
<evidence type="ECO:0000313" key="14">
    <source>
        <dbReference type="Proteomes" id="UP000245697"/>
    </source>
</evidence>
<keyword evidence="7" id="KW-0645">Protease</keyword>
<evidence type="ECO:0000256" key="2">
    <source>
        <dbReference type="ARBA" id="ARBA00004496"/>
    </source>
</evidence>
<name>A0A316F361_9ACTN</name>
<evidence type="ECO:0000259" key="12">
    <source>
        <dbReference type="Pfam" id="PF00561"/>
    </source>
</evidence>
<protein>
    <recommendedName>
        <fullName evidence="4">prolyl aminopeptidase</fullName>
        <ecNumber evidence="4">3.4.11.5</ecNumber>
    </recommendedName>
    <alternativeName>
        <fullName evidence="9">Prolyl aminopeptidase</fullName>
    </alternativeName>
</protein>
<evidence type="ECO:0000256" key="1">
    <source>
        <dbReference type="ARBA" id="ARBA00001585"/>
    </source>
</evidence>
<sequence>MLHDLLRNVNAMAPRVKNDATADRGATPPASAAAQPAHHPHTGIRAQATGAGRLRAVVRPAWRDRRIAVAVAVLAAGGYGLLAAWWTPRGPVTNSQAVAAIVAGVLVGAVAGVVLRSRWAMLLGPVAFMVVFEVARMGTVGPMVDGIHPGSTYGLVALVLGRGLHAVLALVPMLLGGVLGAAAARRLAGDALVRGGWSKSGLWTRRVVTALLVVGLLGLTVAILRPAGTEQILGPDGKPRGSSVAELIRVPVGGHDLAMMIRGADIGNPVLLYLAGGPGGSDIGAMRRHGQLLEEDFTVATFDQRGAGKSADNLEPTATLTLDRAVSDAIEVTKYLRQRFGQDKIYVVGNSWGTILGVLAVQRHPELYRAFVGTGQMVDPRETDRLFYADTLAWARRTGDTTLAETLTASGPPPYADILDYEPALTRIDAVHPYDHTPNAEGAGGFAENLFVPEYSLMEQVHNLPAWLDVFAVLYPHLQDIDFRTQVPVLDVPVYLVQGRHEQPGRASLAEQWFQQLKAPSKQMIVFDTAGHRSLFERPDLFHQVMTTTVLPQT</sequence>